<name>A0A087DDS1_9BIFI</name>
<dbReference type="SUPFAM" id="SSF47413">
    <property type="entry name" value="lambda repressor-like DNA-binding domains"/>
    <property type="match status" value="1"/>
</dbReference>
<dbReference type="eggNOG" id="ENOG5030MQB">
    <property type="taxonomic scope" value="Bacteria"/>
</dbReference>
<comment type="caution">
    <text evidence="2">The sequence shown here is derived from an EMBL/GenBank/DDBJ whole genome shotgun (WGS) entry which is preliminary data.</text>
</comment>
<evidence type="ECO:0000313" key="2">
    <source>
        <dbReference type="EMBL" id="KFI93671.1"/>
    </source>
</evidence>
<dbReference type="AlphaFoldDB" id="A0A087DDS1"/>
<dbReference type="EMBL" id="JGZO01000012">
    <property type="protein sequence ID" value="KFI93671.1"/>
    <property type="molecule type" value="Genomic_DNA"/>
</dbReference>
<evidence type="ECO:0000259" key="1">
    <source>
        <dbReference type="PROSITE" id="PS50943"/>
    </source>
</evidence>
<dbReference type="InterPro" id="IPR010982">
    <property type="entry name" value="Lambda_DNA-bd_dom_sf"/>
</dbReference>
<protein>
    <submittedName>
        <fullName evidence="2">Putative DNA binding protein</fullName>
    </submittedName>
</protein>
<dbReference type="OrthoDB" id="4545613at2"/>
<dbReference type="Gene3D" id="1.10.260.40">
    <property type="entry name" value="lambda repressor-like DNA-binding domains"/>
    <property type="match status" value="1"/>
</dbReference>
<dbReference type="STRING" id="158787.BSCA_0161"/>
<reference evidence="2 3" key="1">
    <citation type="submission" date="2014-03" db="EMBL/GenBank/DDBJ databases">
        <title>Genomics of Bifidobacteria.</title>
        <authorList>
            <person name="Ventura M."/>
            <person name="Milani C."/>
            <person name="Lugli G.A."/>
        </authorList>
    </citation>
    <scope>NUCLEOTIDE SEQUENCE [LARGE SCALE GENOMIC DNA]</scope>
    <source>
        <strain evidence="2 3">LMG 21589</strain>
    </source>
</reference>
<dbReference type="RefSeq" id="WP_144414379.1">
    <property type="nucleotide sequence ID" value="NZ_CAUPKV010000038.1"/>
</dbReference>
<accession>A0A087DDS1</accession>
<dbReference type="InterPro" id="IPR001387">
    <property type="entry name" value="Cro/C1-type_HTH"/>
</dbReference>
<feature type="domain" description="HTH cro/C1-type" evidence="1">
    <location>
        <begin position="51"/>
        <end position="80"/>
    </location>
</feature>
<evidence type="ECO:0000313" key="3">
    <source>
        <dbReference type="Proteomes" id="UP000029033"/>
    </source>
</evidence>
<organism evidence="2 3">
    <name type="scientific">Bifidobacterium scardovii</name>
    <dbReference type="NCBI Taxonomy" id="158787"/>
    <lineage>
        <taxon>Bacteria</taxon>
        <taxon>Bacillati</taxon>
        <taxon>Actinomycetota</taxon>
        <taxon>Actinomycetes</taxon>
        <taxon>Bifidobacteriales</taxon>
        <taxon>Bifidobacteriaceae</taxon>
        <taxon>Bifidobacterium</taxon>
    </lineage>
</organism>
<dbReference type="PROSITE" id="PS50943">
    <property type="entry name" value="HTH_CROC1"/>
    <property type="match status" value="1"/>
</dbReference>
<gene>
    <name evidence="2" type="ORF">BSCA_0161</name>
</gene>
<dbReference type="GeneID" id="85166969"/>
<proteinExistence type="predicted"/>
<dbReference type="Proteomes" id="UP000029033">
    <property type="component" value="Unassembled WGS sequence"/>
</dbReference>
<sequence>MSESKKRNVNAVEDTGRQVAANIKRLRGGMTYRELSDRLEEVGRPIAVLGLKRIESGERKVDVDDLMAFAIVFGVSPLTLLMPEYGSRAIATNVTGYPHKIGSNIAWLWALGSEPLEVPNDAMLHYGSPDTARAIAEYRSRAVPAVESRNTDPASYLPTELMDKYRDAMASARFDEVREKAENEIARIIREGNAEQGIASKE</sequence>
<dbReference type="GO" id="GO:0003677">
    <property type="term" value="F:DNA binding"/>
    <property type="evidence" value="ECO:0007669"/>
    <property type="project" value="InterPro"/>
</dbReference>
<dbReference type="CDD" id="cd00093">
    <property type="entry name" value="HTH_XRE"/>
    <property type="match status" value="1"/>
</dbReference>
<keyword evidence="3" id="KW-1185">Reference proteome</keyword>